<dbReference type="CDD" id="cd00054">
    <property type="entry name" value="EGF_CA"/>
    <property type="match status" value="1"/>
</dbReference>
<keyword evidence="9" id="KW-0547">Nucleotide-binding</keyword>
<dbReference type="GO" id="GO:0005524">
    <property type="term" value="F:ATP binding"/>
    <property type="evidence" value="ECO:0007669"/>
    <property type="project" value="UniProtKB-KW"/>
</dbReference>
<keyword evidence="10" id="KW-0418">Kinase</keyword>
<evidence type="ECO:0000256" key="15">
    <source>
        <dbReference type="ARBA" id="ARBA00023180"/>
    </source>
</evidence>
<dbReference type="InterPro" id="IPR049883">
    <property type="entry name" value="NOTCH1_EGF-like"/>
</dbReference>
<feature type="domain" description="Protein kinase" evidence="19">
    <location>
        <begin position="379"/>
        <end position="654"/>
    </location>
</feature>
<keyword evidence="13" id="KW-0472">Membrane</keyword>
<dbReference type="Gene3D" id="2.10.25.10">
    <property type="entry name" value="Laminin"/>
    <property type="match status" value="2"/>
</dbReference>
<protein>
    <submittedName>
        <fullName evidence="21">Uncharacterized protein</fullName>
    </submittedName>
</protein>
<evidence type="ECO:0000256" key="17">
    <source>
        <dbReference type="ARBA" id="ARBA00047951"/>
    </source>
</evidence>
<accession>A0AAN7GUP6</accession>
<keyword evidence="7" id="KW-0732">Signal</keyword>
<dbReference type="PROSITE" id="PS00010">
    <property type="entry name" value="ASX_HYDROXYL"/>
    <property type="match status" value="1"/>
</dbReference>
<dbReference type="PANTHER" id="PTHR27005:SF283">
    <property type="entry name" value="OS02G0633066 PROTEIN"/>
    <property type="match status" value="1"/>
</dbReference>
<evidence type="ECO:0000256" key="2">
    <source>
        <dbReference type="ARBA" id="ARBA00022527"/>
    </source>
</evidence>
<dbReference type="GO" id="GO:0005509">
    <property type="term" value="F:calcium ion binding"/>
    <property type="evidence" value="ECO:0007669"/>
    <property type="project" value="InterPro"/>
</dbReference>
<keyword evidence="22" id="KW-1185">Reference proteome</keyword>
<dbReference type="InterPro" id="IPR008271">
    <property type="entry name" value="Ser/Thr_kinase_AS"/>
</dbReference>
<feature type="domain" description="EGF-like" evidence="20">
    <location>
        <begin position="309"/>
        <end position="343"/>
    </location>
</feature>
<dbReference type="Pfam" id="PF00069">
    <property type="entry name" value="Pkinase"/>
    <property type="match status" value="1"/>
</dbReference>
<organism evidence="21 22">
    <name type="scientific">Trapa incisa</name>
    <dbReference type="NCBI Taxonomy" id="236973"/>
    <lineage>
        <taxon>Eukaryota</taxon>
        <taxon>Viridiplantae</taxon>
        <taxon>Streptophyta</taxon>
        <taxon>Embryophyta</taxon>
        <taxon>Tracheophyta</taxon>
        <taxon>Spermatophyta</taxon>
        <taxon>Magnoliopsida</taxon>
        <taxon>eudicotyledons</taxon>
        <taxon>Gunneridae</taxon>
        <taxon>Pentapetalae</taxon>
        <taxon>rosids</taxon>
        <taxon>malvids</taxon>
        <taxon>Myrtales</taxon>
        <taxon>Lythraceae</taxon>
        <taxon>Trapa</taxon>
    </lineage>
</organism>
<evidence type="ECO:0000256" key="9">
    <source>
        <dbReference type="ARBA" id="ARBA00022741"/>
    </source>
</evidence>
<evidence type="ECO:0000256" key="1">
    <source>
        <dbReference type="ARBA" id="ARBA00004479"/>
    </source>
</evidence>
<evidence type="ECO:0000256" key="6">
    <source>
        <dbReference type="ARBA" id="ARBA00022692"/>
    </source>
</evidence>
<evidence type="ECO:0000256" key="4">
    <source>
        <dbReference type="ARBA" id="ARBA00022553"/>
    </source>
</evidence>
<keyword evidence="6" id="KW-0812">Transmembrane</keyword>
<dbReference type="GO" id="GO:0005886">
    <property type="term" value="C:plasma membrane"/>
    <property type="evidence" value="ECO:0007669"/>
    <property type="project" value="TreeGrafter"/>
</dbReference>
<dbReference type="SUPFAM" id="SSF57196">
    <property type="entry name" value="EGF/Laminin"/>
    <property type="match status" value="1"/>
</dbReference>
<dbReference type="GO" id="GO:0007166">
    <property type="term" value="P:cell surface receptor signaling pathway"/>
    <property type="evidence" value="ECO:0007669"/>
    <property type="project" value="InterPro"/>
</dbReference>
<evidence type="ECO:0000256" key="13">
    <source>
        <dbReference type="ARBA" id="ARBA00023136"/>
    </source>
</evidence>
<dbReference type="InterPro" id="IPR025287">
    <property type="entry name" value="WAK_GUB"/>
</dbReference>
<evidence type="ECO:0000256" key="8">
    <source>
        <dbReference type="ARBA" id="ARBA00022737"/>
    </source>
</evidence>
<keyword evidence="12" id="KW-1133">Transmembrane helix</keyword>
<comment type="caution">
    <text evidence="18">Lacks conserved residue(s) required for the propagation of feature annotation.</text>
</comment>
<dbReference type="PROSITE" id="PS00108">
    <property type="entry name" value="PROTEIN_KINASE_ST"/>
    <property type="match status" value="1"/>
</dbReference>
<dbReference type="InterPro" id="IPR001881">
    <property type="entry name" value="EGF-like_Ca-bd_dom"/>
</dbReference>
<dbReference type="GO" id="GO:0030247">
    <property type="term" value="F:polysaccharide binding"/>
    <property type="evidence" value="ECO:0007669"/>
    <property type="project" value="InterPro"/>
</dbReference>
<dbReference type="FunFam" id="1.10.510.10:FF:000084">
    <property type="entry name" value="Wall-associated receptor kinase 2"/>
    <property type="match status" value="1"/>
</dbReference>
<reference evidence="21 22" key="1">
    <citation type="journal article" date="2023" name="Hortic Res">
        <title>Pangenome of water caltrop reveals structural variations and asymmetric subgenome divergence after allopolyploidization.</title>
        <authorList>
            <person name="Zhang X."/>
            <person name="Chen Y."/>
            <person name="Wang L."/>
            <person name="Yuan Y."/>
            <person name="Fang M."/>
            <person name="Shi L."/>
            <person name="Lu R."/>
            <person name="Comes H.P."/>
            <person name="Ma Y."/>
            <person name="Chen Y."/>
            <person name="Huang G."/>
            <person name="Zhou Y."/>
            <person name="Zheng Z."/>
            <person name="Qiu Y."/>
        </authorList>
    </citation>
    <scope>NUCLEOTIDE SEQUENCE [LARGE SCALE GENOMIC DNA]</scope>
    <source>
        <tissue evidence="21">Roots</tissue>
    </source>
</reference>
<dbReference type="Pfam" id="PF07645">
    <property type="entry name" value="EGF_CA"/>
    <property type="match status" value="1"/>
</dbReference>
<dbReference type="PROSITE" id="PS01187">
    <property type="entry name" value="EGF_CA"/>
    <property type="match status" value="1"/>
</dbReference>
<evidence type="ECO:0000256" key="5">
    <source>
        <dbReference type="ARBA" id="ARBA00022679"/>
    </source>
</evidence>
<dbReference type="PANTHER" id="PTHR27005">
    <property type="entry name" value="WALL-ASSOCIATED RECEPTOR KINASE-LIKE 21"/>
    <property type="match status" value="1"/>
</dbReference>
<dbReference type="Gene3D" id="1.10.510.10">
    <property type="entry name" value="Transferase(Phosphotransferase) domain 1"/>
    <property type="match status" value="1"/>
</dbReference>
<dbReference type="InterPro" id="IPR000719">
    <property type="entry name" value="Prot_kinase_dom"/>
</dbReference>
<dbReference type="PROSITE" id="PS50026">
    <property type="entry name" value="EGF_3"/>
    <property type="match status" value="1"/>
</dbReference>
<dbReference type="SMART" id="SM00181">
    <property type="entry name" value="EGF"/>
    <property type="match status" value="2"/>
</dbReference>
<keyword evidence="2" id="KW-0723">Serine/threonine-protein kinase</keyword>
<dbReference type="EMBL" id="JAXIOK010000020">
    <property type="protein sequence ID" value="KAK4747243.1"/>
    <property type="molecule type" value="Genomic_DNA"/>
</dbReference>
<evidence type="ECO:0000256" key="18">
    <source>
        <dbReference type="PROSITE-ProRule" id="PRU00076"/>
    </source>
</evidence>
<evidence type="ECO:0000256" key="11">
    <source>
        <dbReference type="ARBA" id="ARBA00022840"/>
    </source>
</evidence>
<dbReference type="InterPro" id="IPR011009">
    <property type="entry name" value="Kinase-like_dom_sf"/>
</dbReference>
<keyword evidence="8" id="KW-0677">Repeat</keyword>
<evidence type="ECO:0000256" key="7">
    <source>
        <dbReference type="ARBA" id="ARBA00022729"/>
    </source>
</evidence>
<comment type="catalytic activity">
    <reaction evidence="16">
        <text>L-seryl-[protein] + ATP = O-phospho-L-seryl-[protein] + ADP + H(+)</text>
        <dbReference type="Rhea" id="RHEA:17989"/>
        <dbReference type="Rhea" id="RHEA-COMP:9863"/>
        <dbReference type="Rhea" id="RHEA-COMP:11604"/>
        <dbReference type="ChEBI" id="CHEBI:15378"/>
        <dbReference type="ChEBI" id="CHEBI:29999"/>
        <dbReference type="ChEBI" id="CHEBI:30616"/>
        <dbReference type="ChEBI" id="CHEBI:83421"/>
        <dbReference type="ChEBI" id="CHEBI:456216"/>
    </reaction>
</comment>
<comment type="caution">
    <text evidence="21">The sequence shown here is derived from an EMBL/GenBank/DDBJ whole genome shotgun (WGS) entry which is preliminary data.</text>
</comment>
<dbReference type="InterPro" id="IPR000152">
    <property type="entry name" value="EGF-type_Asp/Asn_hydroxyl_site"/>
</dbReference>
<evidence type="ECO:0000256" key="3">
    <source>
        <dbReference type="ARBA" id="ARBA00022536"/>
    </source>
</evidence>
<dbReference type="FunFam" id="3.30.200.20:FF:001380">
    <property type="entry name" value="Protein kinase superfamily protein"/>
    <property type="match status" value="1"/>
</dbReference>
<evidence type="ECO:0000256" key="10">
    <source>
        <dbReference type="ARBA" id="ARBA00022777"/>
    </source>
</evidence>
<keyword evidence="4" id="KW-0597">Phosphoprotein</keyword>
<evidence type="ECO:0000256" key="14">
    <source>
        <dbReference type="ARBA" id="ARBA00023157"/>
    </source>
</evidence>
<evidence type="ECO:0000259" key="19">
    <source>
        <dbReference type="PROSITE" id="PS50011"/>
    </source>
</evidence>
<dbReference type="InterPro" id="IPR000742">
    <property type="entry name" value="EGF"/>
</dbReference>
<name>A0AAN7GUP6_9MYRT</name>
<keyword evidence="14" id="KW-1015">Disulfide bond</keyword>
<evidence type="ECO:0000256" key="16">
    <source>
        <dbReference type="ARBA" id="ARBA00047558"/>
    </source>
</evidence>
<evidence type="ECO:0000313" key="22">
    <source>
        <dbReference type="Proteomes" id="UP001345219"/>
    </source>
</evidence>
<dbReference type="InterPro" id="IPR018097">
    <property type="entry name" value="EGF_Ca-bd_CS"/>
</dbReference>
<keyword evidence="3 18" id="KW-0245">EGF-like domain</keyword>
<comment type="catalytic activity">
    <reaction evidence="17">
        <text>L-threonyl-[protein] + ATP = O-phospho-L-threonyl-[protein] + ADP + H(+)</text>
        <dbReference type="Rhea" id="RHEA:46608"/>
        <dbReference type="Rhea" id="RHEA-COMP:11060"/>
        <dbReference type="Rhea" id="RHEA-COMP:11605"/>
        <dbReference type="ChEBI" id="CHEBI:15378"/>
        <dbReference type="ChEBI" id="CHEBI:30013"/>
        <dbReference type="ChEBI" id="CHEBI:30616"/>
        <dbReference type="ChEBI" id="CHEBI:61977"/>
        <dbReference type="ChEBI" id="CHEBI:456216"/>
    </reaction>
</comment>
<dbReference type="Pfam" id="PF13947">
    <property type="entry name" value="GUB_WAK_bind"/>
    <property type="match status" value="1"/>
</dbReference>
<dbReference type="FunFam" id="2.10.25.10:FF:000038">
    <property type="entry name" value="Fibrillin 2"/>
    <property type="match status" value="1"/>
</dbReference>
<dbReference type="Proteomes" id="UP001345219">
    <property type="component" value="Chromosome 20"/>
</dbReference>
<comment type="subcellular location">
    <subcellularLocation>
        <location evidence="1">Membrane</location>
        <topology evidence="1">Single-pass type I membrane protein</topology>
    </subcellularLocation>
</comment>
<evidence type="ECO:0000256" key="12">
    <source>
        <dbReference type="ARBA" id="ARBA00022989"/>
    </source>
</evidence>
<proteinExistence type="predicted"/>
<dbReference type="Gene3D" id="3.30.200.20">
    <property type="entry name" value="Phosphorylase Kinase, domain 1"/>
    <property type="match status" value="1"/>
</dbReference>
<keyword evidence="11" id="KW-0067">ATP-binding</keyword>
<dbReference type="AlphaFoldDB" id="A0AAN7GUP6"/>
<dbReference type="PROSITE" id="PS50011">
    <property type="entry name" value="PROTEIN_KINASE_DOM"/>
    <property type="match status" value="1"/>
</dbReference>
<dbReference type="InterPro" id="IPR045274">
    <property type="entry name" value="WAK-like"/>
</dbReference>
<dbReference type="SMART" id="SM00179">
    <property type="entry name" value="EGF_CA"/>
    <property type="match status" value="1"/>
</dbReference>
<evidence type="ECO:0000313" key="21">
    <source>
        <dbReference type="EMBL" id="KAK4747243.1"/>
    </source>
</evidence>
<dbReference type="SMART" id="SM00220">
    <property type="entry name" value="S_TKc"/>
    <property type="match status" value="1"/>
</dbReference>
<keyword evidence="5" id="KW-0808">Transferase</keyword>
<sequence length="688" mass="76084">MRTRLTGPGNRSVPPRTSPTCCYSRMKNLQSQASNPISISKPGCPNACGNLTIPYPFGLVSRDDCYLTKSRQFPIDCDMTVHPPIAYWQNKSHHIPITNISVYDHEMRIMVYSANDCYNSTAATDWNKPSLKLARFPISSTKNTFTATGCDTKALLRGNKNGSYAIGCLSVCYDLADVTNGTCSGIGCCQASIPKNVMRYDIYLDQYANHSGVSEFNPCSYAFVAENGYFAFSTEYLLKNMADEMVPLIIDWSIGDQTCIDAQKNRSTYACKGENTTCTDAENWRGYRCHCKDGYKGSPYLSSSDGCQDIDECASSNPCNVTSLCINLPGTFNCSCPKGFAGDGKRDGNGNGCTPIIRSKKYTSRDIALDELNKATDNYHESRILGQGGQGTVYKGVVAIKKAKHLDRSQVNDFINEIVILSRINHKNVVKLIGCCLETELPLLVYEFVTNGTLSQHLHDGDGCSTAALSTWGARLRVAAEAAGALSYLHYDVAIPIYHRDVKSANILLDENYTAKVSDFGASRVIPVDQTQLNTLVQGTFGYIDPEYFHTSQLTEKSDVYSFGVVLAELLTGMKAISFDKLEKDRNLSMVFAVVVKEDRVLQIIDERILNEGNASQIREAALLASRCLKVRGDERPTMEEVVLQLREYSGPVIHILGLTRRKKTSGRRNICSGMVTWIRRRLVASVR</sequence>
<dbReference type="SUPFAM" id="SSF56112">
    <property type="entry name" value="Protein kinase-like (PK-like)"/>
    <property type="match status" value="1"/>
</dbReference>
<evidence type="ECO:0000259" key="20">
    <source>
        <dbReference type="PROSITE" id="PS50026"/>
    </source>
</evidence>
<gene>
    <name evidence="21" type="ORF">SAY87_026280</name>
</gene>
<keyword evidence="15" id="KW-0325">Glycoprotein</keyword>
<dbReference type="GO" id="GO:0004674">
    <property type="term" value="F:protein serine/threonine kinase activity"/>
    <property type="evidence" value="ECO:0007669"/>
    <property type="project" value="UniProtKB-KW"/>
</dbReference>